<dbReference type="eggNOG" id="COG3638">
    <property type="taxonomic scope" value="Bacteria"/>
</dbReference>
<gene>
    <name evidence="8" type="ordered locus">Maqu_2286</name>
</gene>
<accession>A1U2Z4</accession>
<dbReference type="InterPro" id="IPR003439">
    <property type="entry name" value="ABC_transporter-like_ATP-bd"/>
</dbReference>
<dbReference type="SUPFAM" id="SSF52540">
    <property type="entry name" value="P-loop containing nucleoside triphosphate hydrolases"/>
    <property type="match status" value="1"/>
</dbReference>
<dbReference type="InterPro" id="IPR003593">
    <property type="entry name" value="AAA+_ATPase"/>
</dbReference>
<keyword evidence="5" id="KW-1278">Translocase</keyword>
<keyword evidence="6" id="KW-0472">Membrane</keyword>
<protein>
    <submittedName>
        <fullName evidence="8">ABC transporter related protein</fullName>
    </submittedName>
</protein>
<evidence type="ECO:0000256" key="5">
    <source>
        <dbReference type="ARBA" id="ARBA00022967"/>
    </source>
</evidence>
<dbReference type="RefSeq" id="WP_011785750.1">
    <property type="nucleotide sequence ID" value="NC_008740.1"/>
</dbReference>
<dbReference type="PANTHER" id="PTHR24220">
    <property type="entry name" value="IMPORT ATP-BINDING PROTEIN"/>
    <property type="match status" value="1"/>
</dbReference>
<dbReference type="GO" id="GO:0015416">
    <property type="term" value="F:ABC-type phosphonate transporter activity"/>
    <property type="evidence" value="ECO:0007669"/>
    <property type="project" value="InterPro"/>
</dbReference>
<dbReference type="PROSITE" id="PS00211">
    <property type="entry name" value="ABC_TRANSPORTER_1"/>
    <property type="match status" value="1"/>
</dbReference>
<organism evidence="8 9">
    <name type="scientific">Marinobacter nauticus (strain ATCC 700491 / DSM 11845 / VT8)</name>
    <name type="common">Marinobacter aquaeolei</name>
    <dbReference type="NCBI Taxonomy" id="351348"/>
    <lineage>
        <taxon>Bacteria</taxon>
        <taxon>Pseudomonadati</taxon>
        <taxon>Pseudomonadota</taxon>
        <taxon>Gammaproteobacteria</taxon>
        <taxon>Pseudomonadales</taxon>
        <taxon>Marinobacteraceae</taxon>
        <taxon>Marinobacter</taxon>
    </lineage>
</organism>
<dbReference type="SMART" id="SM00382">
    <property type="entry name" value="AAA"/>
    <property type="match status" value="1"/>
</dbReference>
<dbReference type="HOGENOM" id="CLU_000604_1_22_6"/>
<dbReference type="InterPro" id="IPR012693">
    <property type="entry name" value="ABC_transpr_PhnC"/>
</dbReference>
<evidence type="ECO:0000256" key="6">
    <source>
        <dbReference type="ARBA" id="ARBA00023136"/>
    </source>
</evidence>
<dbReference type="InterPro" id="IPR015854">
    <property type="entry name" value="ABC_transpr_LolD-like"/>
</dbReference>
<dbReference type="GO" id="GO:0016887">
    <property type="term" value="F:ATP hydrolysis activity"/>
    <property type="evidence" value="ECO:0007669"/>
    <property type="project" value="InterPro"/>
</dbReference>
<evidence type="ECO:0000256" key="4">
    <source>
        <dbReference type="ARBA" id="ARBA00022840"/>
    </source>
</evidence>
<dbReference type="EMBL" id="CP000514">
    <property type="protein sequence ID" value="ABM19363.1"/>
    <property type="molecule type" value="Genomic_DNA"/>
</dbReference>
<keyword evidence="2" id="KW-1003">Cell membrane</keyword>
<dbReference type="Gene3D" id="3.40.50.300">
    <property type="entry name" value="P-loop containing nucleotide triphosphate hydrolases"/>
    <property type="match status" value="1"/>
</dbReference>
<dbReference type="InterPro" id="IPR017871">
    <property type="entry name" value="ABC_transporter-like_CS"/>
</dbReference>
<evidence type="ECO:0000256" key="1">
    <source>
        <dbReference type="ARBA" id="ARBA00022448"/>
    </source>
</evidence>
<dbReference type="Proteomes" id="UP000000998">
    <property type="component" value="Chromosome"/>
</dbReference>
<proteinExistence type="predicted"/>
<reference evidence="9" key="1">
    <citation type="journal article" date="2011" name="Appl. Environ. Microbiol.">
        <title>Genomic potential of Marinobacter aquaeolei, a biogeochemical 'opportunitroph'.</title>
        <authorList>
            <person name="Singer E."/>
            <person name="Webb E.A."/>
            <person name="Nelson W.C."/>
            <person name="Heidelberg J.F."/>
            <person name="Ivanova N."/>
            <person name="Pati A."/>
            <person name="Edwards K.J."/>
        </authorList>
    </citation>
    <scope>NUCLEOTIDE SEQUENCE [LARGE SCALE GENOMIC DNA]</scope>
    <source>
        <strain evidence="9">ATCC 700491 / DSM 11845 / VT8</strain>
    </source>
</reference>
<keyword evidence="3" id="KW-0547">Nucleotide-binding</keyword>
<dbReference type="PROSITE" id="PS50893">
    <property type="entry name" value="ABC_TRANSPORTER_2"/>
    <property type="match status" value="1"/>
</dbReference>
<evidence type="ECO:0000313" key="8">
    <source>
        <dbReference type="EMBL" id="ABM19363.1"/>
    </source>
</evidence>
<dbReference type="GO" id="GO:0005886">
    <property type="term" value="C:plasma membrane"/>
    <property type="evidence" value="ECO:0007669"/>
    <property type="project" value="TreeGrafter"/>
</dbReference>
<dbReference type="KEGG" id="maq:Maqu_2286"/>
<dbReference type="GO" id="GO:0005524">
    <property type="term" value="F:ATP binding"/>
    <property type="evidence" value="ECO:0007669"/>
    <property type="project" value="UniProtKB-KW"/>
</dbReference>
<dbReference type="STRING" id="351348.Maqu_2286"/>
<dbReference type="AlphaFoldDB" id="A1U2Z4"/>
<keyword evidence="4" id="KW-0067">ATP-binding</keyword>
<dbReference type="PANTHER" id="PTHR24220:SF659">
    <property type="entry name" value="TRANSPORTER, PUTATIVE-RELATED"/>
    <property type="match status" value="1"/>
</dbReference>
<evidence type="ECO:0000259" key="7">
    <source>
        <dbReference type="PROSITE" id="PS50893"/>
    </source>
</evidence>
<sequence>MNPVAQPLVQSQFIAPSMVSDSLQVEGLSKHFKGTDKAVFRDVSFSINEGQSVALIGANGAGKSTLLRCCVRLIEPDSGKVSLSGEDLSGKSGRALKKARNRVGFVFQKHCLVPRLSALTNVLHGNLAHCSGPRNWAQSLARQEDRQRAMDCLEQVGLADFAYQRCDQLSGGQSQRVAIARALMQEPSILFADEPTASLDPQSGELVMELFARLSRSRNLTVFFVSHHVEHALHYADRILGLRSSELQLDSPSHSESTASLREFYA</sequence>
<evidence type="ECO:0000256" key="2">
    <source>
        <dbReference type="ARBA" id="ARBA00022475"/>
    </source>
</evidence>
<dbReference type="CDD" id="cd03256">
    <property type="entry name" value="ABC_PhnC_transporter"/>
    <property type="match status" value="1"/>
</dbReference>
<evidence type="ECO:0000313" key="9">
    <source>
        <dbReference type="Proteomes" id="UP000000998"/>
    </source>
</evidence>
<feature type="domain" description="ABC transporter" evidence="7">
    <location>
        <begin position="23"/>
        <end position="264"/>
    </location>
</feature>
<name>A1U2Z4_MARN8</name>
<evidence type="ECO:0000256" key="3">
    <source>
        <dbReference type="ARBA" id="ARBA00022741"/>
    </source>
</evidence>
<dbReference type="Pfam" id="PF00005">
    <property type="entry name" value="ABC_tran"/>
    <property type="match status" value="1"/>
</dbReference>
<keyword evidence="1" id="KW-0813">Transport</keyword>
<dbReference type="InterPro" id="IPR027417">
    <property type="entry name" value="P-loop_NTPase"/>
</dbReference>